<dbReference type="Gene3D" id="3.30.43.10">
    <property type="entry name" value="Uridine Diphospho-n-acetylenolpyruvylglucosamine Reductase, domain 2"/>
    <property type="match status" value="1"/>
</dbReference>
<reference evidence="2 3" key="1">
    <citation type="submission" date="2019-01" db="EMBL/GenBank/DDBJ databases">
        <authorList>
            <person name="Li J."/>
        </authorList>
    </citation>
    <scope>NUCLEOTIDE SEQUENCE [LARGE SCALE GENOMIC DNA]</scope>
    <source>
        <strain evidence="2 3">CGMCC 4.7180</strain>
    </source>
</reference>
<dbReference type="GO" id="GO:0016491">
    <property type="term" value="F:oxidoreductase activity"/>
    <property type="evidence" value="ECO:0007669"/>
    <property type="project" value="UniProtKB-KW"/>
</dbReference>
<proteinExistence type="predicted"/>
<dbReference type="Proteomes" id="UP000292881">
    <property type="component" value="Unassembled WGS sequence"/>
</dbReference>
<dbReference type="EMBL" id="SDPL01000583">
    <property type="protein sequence ID" value="RXZ40751.1"/>
    <property type="molecule type" value="Genomic_DNA"/>
</dbReference>
<organism evidence="2 3">
    <name type="scientific">Agromyces binzhouensis</name>
    <dbReference type="NCBI Taxonomy" id="1817495"/>
    <lineage>
        <taxon>Bacteria</taxon>
        <taxon>Bacillati</taxon>
        <taxon>Actinomycetota</taxon>
        <taxon>Actinomycetes</taxon>
        <taxon>Micrococcales</taxon>
        <taxon>Microbacteriaceae</taxon>
        <taxon>Agromyces</taxon>
    </lineage>
</organism>
<keyword evidence="3" id="KW-1185">Reference proteome</keyword>
<protein>
    <submittedName>
        <fullName evidence="2">FAD-binding oxidoreductase</fullName>
    </submittedName>
</protein>
<name>A0A4Q2J7V5_9MICO</name>
<dbReference type="InterPro" id="IPR036318">
    <property type="entry name" value="FAD-bd_PCMH-like_sf"/>
</dbReference>
<evidence type="ECO:0000313" key="3">
    <source>
        <dbReference type="Proteomes" id="UP000292881"/>
    </source>
</evidence>
<comment type="caution">
    <text evidence="2">The sequence shown here is derived from an EMBL/GenBank/DDBJ whole genome shotgun (WGS) entry which is preliminary data.</text>
</comment>
<evidence type="ECO:0000313" key="2">
    <source>
        <dbReference type="EMBL" id="RXZ40751.1"/>
    </source>
</evidence>
<dbReference type="AlphaFoldDB" id="A0A4Q2J7V5"/>
<accession>A0A4Q2J7V5</accession>
<sequence length="72" mass="7342">MTPSLTDTSTLRDAGTVLLPGDRGFEAATVPWNLAVVQRPAAVAVPRSADEVARVVTAATALGLRVAPQSTG</sequence>
<evidence type="ECO:0000256" key="1">
    <source>
        <dbReference type="ARBA" id="ARBA00023002"/>
    </source>
</evidence>
<dbReference type="InterPro" id="IPR016167">
    <property type="entry name" value="FAD-bd_PCMH_sub1"/>
</dbReference>
<feature type="non-terminal residue" evidence="2">
    <location>
        <position position="72"/>
    </location>
</feature>
<keyword evidence="1" id="KW-0560">Oxidoreductase</keyword>
<dbReference type="SUPFAM" id="SSF56176">
    <property type="entry name" value="FAD-binding/transporter-associated domain-like"/>
    <property type="match status" value="1"/>
</dbReference>
<dbReference type="GO" id="GO:0050660">
    <property type="term" value="F:flavin adenine dinucleotide binding"/>
    <property type="evidence" value="ECO:0007669"/>
    <property type="project" value="InterPro"/>
</dbReference>
<gene>
    <name evidence="2" type="ORF">ESO86_16925</name>
</gene>